<evidence type="ECO:0000256" key="4">
    <source>
        <dbReference type="ARBA" id="ARBA00023136"/>
    </source>
</evidence>
<feature type="domain" description="G protein-coupled receptor GPR1/2/3 C-terminal" evidence="8">
    <location>
        <begin position="504"/>
        <end position="579"/>
    </location>
</feature>
<dbReference type="Pfam" id="PF11970">
    <property type="entry name" value="GPR_Gpa2_C"/>
    <property type="match status" value="1"/>
</dbReference>
<dbReference type="PANTHER" id="PTHR23112">
    <property type="entry name" value="G PROTEIN-COUPLED RECEPTOR 157-RELATED"/>
    <property type="match status" value="1"/>
</dbReference>
<feature type="transmembrane region" description="Helical" evidence="6">
    <location>
        <begin position="517"/>
        <end position="534"/>
    </location>
</feature>
<dbReference type="InterPro" id="IPR023041">
    <property type="entry name" value="Glucose_rcpt_Git3-like_N"/>
</dbReference>
<feature type="transmembrane region" description="Helical" evidence="6">
    <location>
        <begin position="550"/>
        <end position="572"/>
    </location>
</feature>
<feature type="transmembrane region" description="Helical" evidence="6">
    <location>
        <begin position="131"/>
        <end position="155"/>
    </location>
</feature>
<feature type="transmembrane region" description="Helical" evidence="6">
    <location>
        <begin position="179"/>
        <end position="199"/>
    </location>
</feature>
<dbReference type="Proteomes" id="UP000422736">
    <property type="component" value="Chromosome 6"/>
</dbReference>
<reference evidence="9 10" key="2">
    <citation type="submission" date="2019-11" db="EMBL/GenBank/DDBJ databases">
        <authorList>
            <person name="Lu H."/>
        </authorList>
    </citation>
    <scope>NUCLEOTIDE SEQUENCE [LARGE SCALE GENOMIC DNA]</scope>
    <source>
        <strain evidence="9 10">FIM1</strain>
    </source>
</reference>
<evidence type="ECO:0000256" key="1">
    <source>
        <dbReference type="ARBA" id="ARBA00004141"/>
    </source>
</evidence>
<dbReference type="EMBL" id="CP015059">
    <property type="protein sequence ID" value="QGN17284.1"/>
    <property type="molecule type" value="Genomic_DNA"/>
</dbReference>
<comment type="subcellular location">
    <subcellularLocation>
        <location evidence="1">Membrane</location>
        <topology evidence="1">Multi-pass membrane protein</topology>
    </subcellularLocation>
</comment>
<evidence type="ECO:0000256" key="2">
    <source>
        <dbReference type="ARBA" id="ARBA00022692"/>
    </source>
</evidence>
<name>A0ABX6EY60_KLUMA</name>
<feature type="region of interest" description="Disordered" evidence="5">
    <location>
        <begin position="435"/>
        <end position="470"/>
    </location>
</feature>
<organism evidence="9 10">
    <name type="scientific">Kluyveromyces marxianus</name>
    <name type="common">Yeast</name>
    <name type="synonym">Candida kefyr</name>
    <dbReference type="NCBI Taxonomy" id="4911"/>
    <lineage>
        <taxon>Eukaryota</taxon>
        <taxon>Fungi</taxon>
        <taxon>Dikarya</taxon>
        <taxon>Ascomycota</taxon>
        <taxon>Saccharomycotina</taxon>
        <taxon>Saccharomycetes</taxon>
        <taxon>Saccharomycetales</taxon>
        <taxon>Saccharomycetaceae</taxon>
        <taxon>Kluyveromyces</taxon>
    </lineage>
</organism>
<dbReference type="SUPFAM" id="SSF81321">
    <property type="entry name" value="Family A G protein-coupled receptor-like"/>
    <property type="match status" value="1"/>
</dbReference>
<reference evidence="9 10" key="1">
    <citation type="submission" date="2016-03" db="EMBL/GenBank/DDBJ databases">
        <title>How can Kluyveromyces marxianus grow so fast - potential evolutionary course in Saccharomyces Complex revealed by comparative genomics.</title>
        <authorList>
            <person name="Mo W."/>
            <person name="Lu W."/>
            <person name="Yang X."/>
            <person name="Qi J."/>
            <person name="Lv H."/>
        </authorList>
    </citation>
    <scope>NUCLEOTIDE SEQUENCE [LARGE SCALE GENOMIC DNA]</scope>
    <source>
        <strain evidence="9 10">FIM1</strain>
    </source>
</reference>
<feature type="transmembrane region" description="Helical" evidence="6">
    <location>
        <begin position="257"/>
        <end position="274"/>
    </location>
</feature>
<feature type="compositionally biased region" description="Polar residues" evidence="5">
    <location>
        <begin position="435"/>
        <end position="451"/>
    </location>
</feature>
<sequence>MNVSLSCDNSSLSPGTLEHTRIMRYSHLNTTTVNQVLGLPGLFSTFTKHELRKLRIIAISASVSSIVACIVGLYLLGSIDRRRKVFRHHLILFLLICDFLKAIVLLIYPVVILRDNKVYGKPGFYNTVGWLTAYATEGADIAIFIFAIHFAILIFKPNWKWKNPNTGNVEGGFYRWRRFMYPLTALTPTVLASLAFINFEDYNETVIREDSNVILDNNNYHFSFQAKMGGYKPLSAWCYLPPVPVWYKLVLSWGPRYFIFLTICTLYISIYTFVTRQSRKIKAELREFQHSNQKPLLRKASLKGPLNLITRFSIATIRFLRKIAAAIAGFFFLQIYDDNESHEEELDREQSASRAGTPGLTTKNNLKNVFSNKFTYVPDDVDIEDGYNGDNNNGLHIFNYPRQSETKKATIDNSGIAQPLPAHISSSSKNILSPESLSNQVPNLSNKSVKTPINWDLSEPGPKDPSGMETSTFDMDPEKLEHVPEHEVTGVKHKFQTQTYIQFKNRRDQIKRQLKSIFIYPVAYLLLWVFPFAVDCSQYRYEIYHGPIVWLAYIATFMQPLNGVVDVAVFMFREMPWRYSWACIQSKELINTYRLKGELGETVITELASSELGRRGWYYRGRWLREECWKHKPQVWKRACWYVFRFVKGLGKLDFDYEDHCLDRDFWNEYYGTHPDKNFSISTTNKPITDLKHNSSSSSGSTDCEYDPYFKKVKIPILWRIFHFLPLQEGIDLDELDRYLRTKDQLDDFVIPGLENAMNLGKANDNQIFKPNYSLTNNASLNGSQNDKPSSKRSSITAFHYSKSLDLSSIKNMDFSDVTNRSNLPGIGPGVERTNLNSTSSSREQELDLLSFLKD</sequence>
<dbReference type="InterPro" id="IPR022596">
    <property type="entry name" value="GPR1/2/3_C"/>
</dbReference>
<gene>
    <name evidence="9" type="primary">GPR1</name>
    <name evidence="9" type="ORF">FIM1_4015</name>
</gene>
<dbReference type="Pfam" id="PF11710">
    <property type="entry name" value="Git3"/>
    <property type="match status" value="1"/>
</dbReference>
<evidence type="ECO:0000313" key="10">
    <source>
        <dbReference type="Proteomes" id="UP000422736"/>
    </source>
</evidence>
<keyword evidence="4 6" id="KW-0472">Membrane</keyword>
<feature type="transmembrane region" description="Helical" evidence="6">
    <location>
        <begin position="56"/>
        <end position="77"/>
    </location>
</feature>
<evidence type="ECO:0000256" key="3">
    <source>
        <dbReference type="ARBA" id="ARBA00022989"/>
    </source>
</evidence>
<evidence type="ECO:0000256" key="5">
    <source>
        <dbReference type="SAM" id="MobiDB-lite"/>
    </source>
</evidence>
<dbReference type="PANTHER" id="PTHR23112:SF37">
    <property type="entry name" value="G PROTEIN-COUPLED RECEPTOR GPR1"/>
    <property type="match status" value="1"/>
</dbReference>
<accession>A0ABX6EY60</accession>
<keyword evidence="9" id="KW-0675">Receptor</keyword>
<feature type="transmembrane region" description="Helical" evidence="6">
    <location>
        <begin position="89"/>
        <end position="111"/>
    </location>
</feature>
<keyword evidence="2 6" id="KW-0812">Transmembrane</keyword>
<keyword evidence="3 6" id="KW-1133">Transmembrane helix</keyword>
<feature type="region of interest" description="Disordered" evidence="5">
    <location>
        <begin position="821"/>
        <end position="842"/>
    </location>
</feature>
<protein>
    <submittedName>
        <fullName evidence="9">G protein-coupled receptor GPR1</fullName>
    </submittedName>
</protein>
<keyword evidence="10" id="KW-1185">Reference proteome</keyword>
<evidence type="ECO:0000313" key="9">
    <source>
        <dbReference type="EMBL" id="QGN17284.1"/>
    </source>
</evidence>
<feature type="domain" description="Glucose receptor Git3-like N-terminal" evidence="7">
    <location>
        <begin position="52"/>
        <end position="280"/>
    </location>
</feature>
<evidence type="ECO:0000259" key="7">
    <source>
        <dbReference type="Pfam" id="PF11710"/>
    </source>
</evidence>
<evidence type="ECO:0000259" key="8">
    <source>
        <dbReference type="Pfam" id="PF11970"/>
    </source>
</evidence>
<proteinExistence type="predicted"/>
<dbReference type="Gene3D" id="1.20.1070.10">
    <property type="entry name" value="Rhodopsin 7-helix transmembrane proteins"/>
    <property type="match status" value="1"/>
</dbReference>
<evidence type="ECO:0000256" key="6">
    <source>
        <dbReference type="SAM" id="Phobius"/>
    </source>
</evidence>